<comment type="similarity">
    <text evidence="2">Belongs to the RRP4 family.</text>
</comment>
<dbReference type="Gene3D" id="2.40.50.140">
    <property type="entry name" value="Nucleic acid-binding proteins"/>
    <property type="match status" value="1"/>
</dbReference>
<dbReference type="PANTHER" id="PTHR21321">
    <property type="entry name" value="PNAS-3 RELATED"/>
    <property type="match status" value="1"/>
</dbReference>
<keyword evidence="8" id="KW-1185">Reference proteome</keyword>
<evidence type="ECO:0000259" key="5">
    <source>
        <dbReference type="Pfam" id="PF15985"/>
    </source>
</evidence>
<dbReference type="GO" id="GO:0000176">
    <property type="term" value="C:nuclear exosome (RNase complex)"/>
    <property type="evidence" value="ECO:0007669"/>
    <property type="project" value="TreeGrafter"/>
</dbReference>
<dbReference type="CDD" id="cd05789">
    <property type="entry name" value="S1_Rrp4"/>
    <property type="match status" value="1"/>
</dbReference>
<evidence type="ECO:0000256" key="4">
    <source>
        <dbReference type="ARBA" id="ARBA00022884"/>
    </source>
</evidence>
<dbReference type="EMBL" id="BSXN01001454">
    <property type="protein sequence ID" value="GME73126.1"/>
    <property type="molecule type" value="Genomic_DNA"/>
</dbReference>
<evidence type="ECO:0000256" key="1">
    <source>
        <dbReference type="ARBA" id="ARBA00004123"/>
    </source>
</evidence>
<keyword evidence="3" id="KW-0271">Exosome</keyword>
<dbReference type="CDD" id="cd22525">
    <property type="entry name" value="KH-I_Rrp4_eukar"/>
    <property type="match status" value="1"/>
</dbReference>
<dbReference type="GO" id="GO:0071035">
    <property type="term" value="P:nuclear polyadenylation-dependent rRNA catabolic process"/>
    <property type="evidence" value="ECO:0007669"/>
    <property type="project" value="TreeGrafter"/>
</dbReference>
<protein>
    <submittedName>
        <fullName evidence="7">Unnamed protein product</fullName>
    </submittedName>
</protein>
<keyword evidence="4" id="KW-0694">RNA-binding</keyword>
<dbReference type="PANTHER" id="PTHR21321:SF4">
    <property type="entry name" value="EXOSOME COMPLEX COMPONENT RRP4"/>
    <property type="match status" value="1"/>
</dbReference>
<dbReference type="InterPro" id="IPR048565">
    <property type="entry name" value="S1_RRP4"/>
</dbReference>
<dbReference type="AlphaFoldDB" id="A0A9W6T364"/>
<evidence type="ECO:0000313" key="7">
    <source>
        <dbReference type="EMBL" id="GME73126.1"/>
    </source>
</evidence>
<organism evidence="7 8">
    <name type="scientific">Candida boidinii</name>
    <name type="common">Yeast</name>
    <dbReference type="NCBI Taxonomy" id="5477"/>
    <lineage>
        <taxon>Eukaryota</taxon>
        <taxon>Fungi</taxon>
        <taxon>Dikarya</taxon>
        <taxon>Ascomycota</taxon>
        <taxon>Saccharomycotina</taxon>
        <taxon>Pichiomycetes</taxon>
        <taxon>Pichiales</taxon>
        <taxon>Pichiaceae</taxon>
        <taxon>Ogataea</taxon>
        <taxon>Ogataea/Candida clade</taxon>
    </lineage>
</organism>
<dbReference type="Pfam" id="PF15985">
    <property type="entry name" value="KH_6"/>
    <property type="match status" value="1"/>
</dbReference>
<feature type="domain" description="K Homology" evidence="5">
    <location>
        <begin position="61"/>
        <end position="102"/>
    </location>
</feature>
<comment type="caution">
    <text evidence="7">The sequence shown here is derived from an EMBL/GenBank/DDBJ whole genome shotgun (WGS) entry which is preliminary data.</text>
</comment>
<dbReference type="InterPro" id="IPR036612">
    <property type="entry name" value="KH_dom_type_1_sf"/>
</dbReference>
<dbReference type="Proteomes" id="UP001165120">
    <property type="component" value="Unassembled WGS sequence"/>
</dbReference>
<dbReference type="GO" id="GO:0000467">
    <property type="term" value="P:exonucleolytic trimming to generate mature 3'-end of 5.8S rRNA from tricistronic rRNA transcript (SSU-rRNA, 5.8S rRNA, LSU-rRNA)"/>
    <property type="evidence" value="ECO:0007669"/>
    <property type="project" value="TreeGrafter"/>
</dbReference>
<sequence length="234" mass="25994">MLGSVNLPGGILRRRSETDELQMRNFLKEGDLLNAEVQSIFQDGMAALHTRSLKYGKLRNGVFVSIPSNLIIRSKNHYHELPGNVSVILGVNGFIWISKTTKETKLQKSSNSIGNSILNKTIEAGIKNEANSKNNSNSTSITRLEEESSWNIYSDKNEDISTRIKDTISRYRNCILALAYCNIGINETRLVGAYEISLSYGEVNALVADEVKQSIGDELINMEKMRGNGSSSME</sequence>
<accession>A0A9W6T364</accession>
<dbReference type="GO" id="GO:0071034">
    <property type="term" value="P:CUT catabolic process"/>
    <property type="evidence" value="ECO:0007669"/>
    <property type="project" value="TreeGrafter"/>
</dbReference>
<dbReference type="GO" id="GO:0003723">
    <property type="term" value="F:RNA binding"/>
    <property type="evidence" value="ECO:0007669"/>
    <property type="project" value="UniProtKB-KW"/>
</dbReference>
<dbReference type="GO" id="GO:0000177">
    <property type="term" value="C:cytoplasmic exosome (RNase complex)"/>
    <property type="evidence" value="ECO:0007669"/>
    <property type="project" value="TreeGrafter"/>
</dbReference>
<dbReference type="GO" id="GO:0071038">
    <property type="term" value="P:TRAMP-dependent tRNA surveillance pathway"/>
    <property type="evidence" value="ECO:0007669"/>
    <property type="project" value="TreeGrafter"/>
</dbReference>
<dbReference type="SUPFAM" id="SSF54791">
    <property type="entry name" value="Eukaryotic type KH-domain (KH-domain type I)"/>
    <property type="match status" value="1"/>
</dbReference>
<dbReference type="GO" id="GO:0071051">
    <property type="term" value="P:poly(A)-dependent snoRNA 3'-end processing"/>
    <property type="evidence" value="ECO:0007669"/>
    <property type="project" value="TreeGrafter"/>
</dbReference>
<feature type="domain" description="RRP4 S1" evidence="6">
    <location>
        <begin position="1"/>
        <end position="39"/>
    </location>
</feature>
<proteinExistence type="inferred from homology"/>
<evidence type="ECO:0000256" key="3">
    <source>
        <dbReference type="ARBA" id="ARBA00022835"/>
    </source>
</evidence>
<comment type="subcellular location">
    <subcellularLocation>
        <location evidence="1">Nucleus</location>
    </subcellularLocation>
</comment>
<evidence type="ECO:0000256" key="2">
    <source>
        <dbReference type="ARBA" id="ARBA00009155"/>
    </source>
</evidence>
<dbReference type="Pfam" id="PF21266">
    <property type="entry name" value="S1_RRP4"/>
    <property type="match status" value="1"/>
</dbReference>
<dbReference type="GO" id="GO:0034475">
    <property type="term" value="P:U4 snRNA 3'-end processing"/>
    <property type="evidence" value="ECO:0007669"/>
    <property type="project" value="TreeGrafter"/>
</dbReference>
<dbReference type="InterPro" id="IPR026699">
    <property type="entry name" value="Exosome_RNA_bind1/RRP40/RRP4"/>
</dbReference>
<evidence type="ECO:0000259" key="6">
    <source>
        <dbReference type="Pfam" id="PF21266"/>
    </source>
</evidence>
<evidence type="ECO:0000313" key="8">
    <source>
        <dbReference type="Proteomes" id="UP001165120"/>
    </source>
</evidence>
<gene>
    <name evidence="7" type="ORF">Cboi02_000391400</name>
</gene>
<dbReference type="InterPro" id="IPR012340">
    <property type="entry name" value="NA-bd_OB-fold"/>
</dbReference>
<dbReference type="SUPFAM" id="SSF50249">
    <property type="entry name" value="Nucleic acid-binding proteins"/>
    <property type="match status" value="1"/>
</dbReference>
<dbReference type="InterPro" id="IPR004088">
    <property type="entry name" value="KH_dom_type_1"/>
</dbReference>
<name>A0A9W6T364_CANBO</name>
<reference evidence="7" key="1">
    <citation type="submission" date="2023-04" db="EMBL/GenBank/DDBJ databases">
        <title>Candida boidinii NBRC 10035.</title>
        <authorList>
            <person name="Ichikawa N."/>
            <person name="Sato H."/>
            <person name="Tonouchi N."/>
        </authorList>
    </citation>
    <scope>NUCLEOTIDE SEQUENCE</scope>
    <source>
        <strain evidence="7">NBRC 10035</strain>
    </source>
</reference>